<name>A0A8T8SPZ0_9BASI</name>
<dbReference type="EMBL" id="LWDF02000590">
    <property type="protein sequence ID" value="KAE8244719.1"/>
    <property type="molecule type" value="Genomic_DNA"/>
</dbReference>
<organism evidence="1 2">
    <name type="scientific">Tilletia indica</name>
    <dbReference type="NCBI Taxonomy" id="43049"/>
    <lineage>
        <taxon>Eukaryota</taxon>
        <taxon>Fungi</taxon>
        <taxon>Dikarya</taxon>
        <taxon>Basidiomycota</taxon>
        <taxon>Ustilaginomycotina</taxon>
        <taxon>Exobasidiomycetes</taxon>
        <taxon>Tilletiales</taxon>
        <taxon>Tilletiaceae</taxon>
        <taxon>Tilletia</taxon>
    </lineage>
</organism>
<keyword evidence="2" id="KW-1185">Reference proteome</keyword>
<sequence length="182" mass="18236">MKRGDNANGTYLSYPFNYPAAPQTKGQKNTSSIVQIGGQGETGYLDNSVAGGWPNGGSGIGTSIDGGGGGSTELVSHRSGKRLVIAGGGGGNGYSYFGPDNFNERFYGQPATEGKFTTTWKGGDASPDLKYVTGGGGGGLLGGVAGEAGNGGYAGKSLGDIIEERGGNNEQAGSAVIKFTCF</sequence>
<dbReference type="AlphaFoldDB" id="A0A8T8SPZ0"/>
<evidence type="ECO:0000313" key="1">
    <source>
        <dbReference type="EMBL" id="KAE8244719.1"/>
    </source>
</evidence>
<proteinExistence type="predicted"/>
<gene>
    <name evidence="1" type="ORF">A4X13_0g6333</name>
</gene>
<protein>
    <submittedName>
        <fullName evidence="1">Uncharacterized protein</fullName>
    </submittedName>
</protein>
<dbReference type="Proteomes" id="UP000077521">
    <property type="component" value="Unassembled WGS sequence"/>
</dbReference>
<evidence type="ECO:0000313" key="2">
    <source>
        <dbReference type="Proteomes" id="UP000077521"/>
    </source>
</evidence>
<reference evidence="1" key="2">
    <citation type="journal article" date="2019" name="IMA Fungus">
        <title>Genome sequencing and comparison of five Tilletia species to identify candidate genes for the detection of regulated species infecting wheat.</title>
        <authorList>
            <person name="Nguyen H.D.T."/>
            <person name="Sultana T."/>
            <person name="Kesanakurti P."/>
            <person name="Hambleton S."/>
        </authorList>
    </citation>
    <scope>NUCLEOTIDE SEQUENCE</scope>
    <source>
        <strain evidence="1">DAOMC 236416</strain>
    </source>
</reference>
<reference evidence="1" key="1">
    <citation type="submission" date="2016-04" db="EMBL/GenBank/DDBJ databases">
        <authorList>
            <person name="Nguyen H.D."/>
            <person name="Samba Siva P."/>
            <person name="Cullis J."/>
            <person name="Levesque C.A."/>
            <person name="Hambleton S."/>
        </authorList>
    </citation>
    <scope>NUCLEOTIDE SEQUENCE</scope>
    <source>
        <strain evidence="1">DAOMC 236416</strain>
    </source>
</reference>
<accession>A0A8T8SPZ0</accession>
<comment type="caution">
    <text evidence="1">The sequence shown here is derived from an EMBL/GenBank/DDBJ whole genome shotgun (WGS) entry which is preliminary data.</text>
</comment>